<name>A0ABU1FZN4_9GAMM</name>
<evidence type="ECO:0000313" key="1">
    <source>
        <dbReference type="EMBL" id="MDR5866135.1"/>
    </source>
</evidence>
<comment type="caution">
    <text evidence="1">The sequence shown here is derived from an EMBL/GenBank/DDBJ whole genome shotgun (WGS) entry which is preliminary data.</text>
</comment>
<sequence>MPHARPFILMLAIPVVLILALAGAIFGGQVIADSRLDGRIQQALATALDTSSEIELRHLQEVQYGYGICGLYRTADSEEGYASFFYDTAADRLTLDIDSRRYKSHCSLSAIC</sequence>
<accession>A0ABU1FZN4</accession>
<dbReference type="EMBL" id="JARWAK010000003">
    <property type="protein sequence ID" value="MDR5866135.1"/>
    <property type="molecule type" value="Genomic_DNA"/>
</dbReference>
<gene>
    <name evidence="1" type="ORF">QC818_04955</name>
</gene>
<dbReference type="Proteomes" id="UP001264519">
    <property type="component" value="Unassembled WGS sequence"/>
</dbReference>
<dbReference type="RefSeq" id="WP_309651740.1">
    <property type="nucleotide sequence ID" value="NZ_JARWAK010000003.1"/>
</dbReference>
<proteinExistence type="predicted"/>
<protein>
    <submittedName>
        <fullName evidence="1">Uncharacterized protein</fullName>
    </submittedName>
</protein>
<keyword evidence="2" id="KW-1185">Reference proteome</keyword>
<reference evidence="1 2" key="1">
    <citation type="submission" date="2023-04" db="EMBL/GenBank/DDBJ databases">
        <title>A long-awaited taxogenomic arrangement of the family Halomonadaceae.</title>
        <authorList>
            <person name="De La Haba R."/>
            <person name="Chuvochina M."/>
            <person name="Wittouck S."/>
            <person name="Arahal D.R."/>
            <person name="Sanchez-Porro C."/>
            <person name="Hugenholtz P."/>
            <person name="Ventosa A."/>
        </authorList>
    </citation>
    <scope>NUCLEOTIDE SEQUENCE [LARGE SCALE GENOMIC DNA]</scope>
    <source>
        <strain evidence="1 2">DSM 23530</strain>
    </source>
</reference>
<organism evidence="1 2">
    <name type="scientific">Halomonas koreensis</name>
    <dbReference type="NCBI Taxonomy" id="245385"/>
    <lineage>
        <taxon>Bacteria</taxon>
        <taxon>Pseudomonadati</taxon>
        <taxon>Pseudomonadota</taxon>
        <taxon>Gammaproteobacteria</taxon>
        <taxon>Oceanospirillales</taxon>
        <taxon>Halomonadaceae</taxon>
        <taxon>Halomonas</taxon>
    </lineage>
</organism>
<evidence type="ECO:0000313" key="2">
    <source>
        <dbReference type="Proteomes" id="UP001264519"/>
    </source>
</evidence>